<dbReference type="PANTHER" id="PTHR30055:SF226">
    <property type="entry name" value="HTH-TYPE TRANSCRIPTIONAL REGULATOR PKSA"/>
    <property type="match status" value="1"/>
</dbReference>
<reference evidence="4 5" key="1">
    <citation type="submission" date="2014-03" db="EMBL/GenBank/DDBJ databases">
        <title>Genomics of Bifidobacteria.</title>
        <authorList>
            <person name="Ventura M."/>
            <person name="Milani C."/>
            <person name="Lugli G.A."/>
        </authorList>
    </citation>
    <scope>NUCLEOTIDE SEQUENCE [LARGE SCALE GENOMIC DNA]</scope>
    <source>
        <strain evidence="4 5">LMG 11597</strain>
    </source>
</reference>
<dbReference type="Pfam" id="PF00440">
    <property type="entry name" value="TetR_N"/>
    <property type="match status" value="1"/>
</dbReference>
<dbReference type="GO" id="GO:0000976">
    <property type="term" value="F:transcription cis-regulatory region binding"/>
    <property type="evidence" value="ECO:0007669"/>
    <property type="project" value="TreeGrafter"/>
</dbReference>
<dbReference type="eggNOG" id="COG1309">
    <property type="taxonomic scope" value="Bacteria"/>
</dbReference>
<gene>
    <name evidence="4" type="ORF">BISU_0868</name>
</gene>
<dbReference type="Proteomes" id="UP000029055">
    <property type="component" value="Unassembled WGS sequence"/>
</dbReference>
<dbReference type="PRINTS" id="PR00455">
    <property type="entry name" value="HTHTETR"/>
</dbReference>
<protein>
    <submittedName>
        <fullName evidence="4">Transcriptional regulator, TetR family</fullName>
    </submittedName>
</protein>
<organism evidence="4 5">
    <name type="scientific">Bifidobacterium subtile</name>
    <dbReference type="NCBI Taxonomy" id="77635"/>
    <lineage>
        <taxon>Bacteria</taxon>
        <taxon>Bacillati</taxon>
        <taxon>Actinomycetota</taxon>
        <taxon>Actinomycetes</taxon>
        <taxon>Bifidobacteriales</taxon>
        <taxon>Bifidobacteriaceae</taxon>
        <taxon>Bifidobacterium</taxon>
    </lineage>
</organism>
<dbReference type="RefSeq" id="WP_024464136.1">
    <property type="nucleotide sequence ID" value="NZ_CP062939.1"/>
</dbReference>
<evidence type="ECO:0000313" key="4">
    <source>
        <dbReference type="EMBL" id="KFJ02942.1"/>
    </source>
</evidence>
<dbReference type="InterPro" id="IPR001647">
    <property type="entry name" value="HTH_TetR"/>
</dbReference>
<evidence type="ECO:0000256" key="2">
    <source>
        <dbReference type="PROSITE-ProRule" id="PRU00335"/>
    </source>
</evidence>
<accession>A0A087E591</accession>
<evidence type="ECO:0000259" key="3">
    <source>
        <dbReference type="PROSITE" id="PS50977"/>
    </source>
</evidence>
<dbReference type="AlphaFoldDB" id="A0A087E591"/>
<evidence type="ECO:0000313" key="5">
    <source>
        <dbReference type="Proteomes" id="UP000029055"/>
    </source>
</evidence>
<feature type="domain" description="HTH tetR-type" evidence="3">
    <location>
        <begin position="15"/>
        <end position="75"/>
    </location>
</feature>
<dbReference type="EMBL" id="JGZR01000007">
    <property type="protein sequence ID" value="KFJ02942.1"/>
    <property type="molecule type" value="Genomic_DNA"/>
</dbReference>
<dbReference type="OrthoDB" id="8479950at2"/>
<comment type="caution">
    <text evidence="4">The sequence shown here is derived from an EMBL/GenBank/DDBJ whole genome shotgun (WGS) entry which is preliminary data.</text>
</comment>
<dbReference type="SUPFAM" id="SSF46689">
    <property type="entry name" value="Homeodomain-like"/>
    <property type="match status" value="1"/>
</dbReference>
<dbReference type="InterPro" id="IPR050109">
    <property type="entry name" value="HTH-type_TetR-like_transc_reg"/>
</dbReference>
<dbReference type="PANTHER" id="PTHR30055">
    <property type="entry name" value="HTH-TYPE TRANSCRIPTIONAL REGULATOR RUTR"/>
    <property type="match status" value="1"/>
</dbReference>
<evidence type="ECO:0000256" key="1">
    <source>
        <dbReference type="ARBA" id="ARBA00023125"/>
    </source>
</evidence>
<keyword evidence="1 2" id="KW-0238">DNA-binding</keyword>
<name>A0A087E591_9BIFI</name>
<dbReference type="InterPro" id="IPR009057">
    <property type="entry name" value="Homeodomain-like_sf"/>
</dbReference>
<dbReference type="Gene3D" id="1.10.357.10">
    <property type="entry name" value="Tetracycline Repressor, domain 2"/>
    <property type="match status" value="1"/>
</dbReference>
<proteinExistence type="predicted"/>
<dbReference type="PROSITE" id="PS50977">
    <property type="entry name" value="HTH_TETR_2"/>
    <property type="match status" value="1"/>
</dbReference>
<keyword evidence="5" id="KW-1185">Reference proteome</keyword>
<feature type="DNA-binding region" description="H-T-H motif" evidence="2">
    <location>
        <begin position="38"/>
        <end position="57"/>
    </location>
</feature>
<sequence length="203" mass="22177">MTRIDRKPRHRLDPDSRRGAILDAAANAFAERPYSEVTIASIAADADASNALVYRYFANKEDLYAEVVRLAIADLMSRQAAALKALPAGVPVRDRIAAATEVYLDHIAHHPDAWAMPMRQPGGEPPAAAELRADARRRYVQGLGSLLDPSDQERHGYALWGYFGFIDAACLRWVDKGCPDAERWPLIDAALGALQGALGDWGA</sequence>
<dbReference type="STRING" id="77635.BISU_0868"/>
<dbReference type="GO" id="GO:0003700">
    <property type="term" value="F:DNA-binding transcription factor activity"/>
    <property type="evidence" value="ECO:0007669"/>
    <property type="project" value="TreeGrafter"/>
</dbReference>